<dbReference type="InterPro" id="IPR044730">
    <property type="entry name" value="RNase_H-like_dom_plant"/>
</dbReference>
<dbReference type="PANTHER" id="PTHR10642:SF26">
    <property type="entry name" value="RIBONUCLEASE H1"/>
    <property type="match status" value="1"/>
</dbReference>
<comment type="catalytic activity">
    <reaction evidence="1">
        <text>Endonucleolytic cleavage to 5'-phosphomonoester.</text>
        <dbReference type="EC" id="3.1.26.4"/>
    </reaction>
</comment>
<comment type="similarity">
    <text evidence="2">Belongs to the RNase H family.</text>
</comment>
<accession>A0A0J6I6J0</accession>
<evidence type="ECO:0000313" key="10">
    <source>
        <dbReference type="Proteomes" id="UP000054567"/>
    </source>
</evidence>
<gene>
    <name evidence="9" type="ORF">CPAG_03378</name>
</gene>
<evidence type="ECO:0000259" key="8">
    <source>
        <dbReference type="PROSITE" id="PS50879"/>
    </source>
</evidence>
<dbReference type="GO" id="GO:0003676">
    <property type="term" value="F:nucleic acid binding"/>
    <property type="evidence" value="ECO:0007669"/>
    <property type="project" value="InterPro"/>
</dbReference>
<dbReference type="GO" id="GO:0004523">
    <property type="term" value="F:RNA-DNA hybrid ribonuclease activity"/>
    <property type="evidence" value="ECO:0007669"/>
    <property type="project" value="UniProtKB-EC"/>
</dbReference>
<dbReference type="CDD" id="cd06222">
    <property type="entry name" value="RNase_H_like"/>
    <property type="match status" value="1"/>
</dbReference>
<keyword evidence="6" id="KW-0255">Endonuclease</keyword>
<dbReference type="GO" id="GO:0043137">
    <property type="term" value="P:DNA replication, removal of RNA primer"/>
    <property type="evidence" value="ECO:0007669"/>
    <property type="project" value="TreeGrafter"/>
</dbReference>
<evidence type="ECO:0000256" key="1">
    <source>
        <dbReference type="ARBA" id="ARBA00000077"/>
    </source>
</evidence>
<dbReference type="InterPro" id="IPR036397">
    <property type="entry name" value="RNaseH_sf"/>
</dbReference>
<keyword evidence="7" id="KW-0378">Hydrolase</keyword>
<proteinExistence type="inferred from homology"/>
<reference evidence="9 10" key="1">
    <citation type="submission" date="2007-06" db="EMBL/GenBank/DDBJ databases">
        <title>The Genome Sequence of Coccidioides posadasii RMSCC_3488.</title>
        <authorList>
            <consortium name="Coccidioides Genome Resources Consortium"/>
            <consortium name="The Broad Institute Genome Sequencing Platform"/>
            <person name="Henn M.R."/>
            <person name="Sykes S."/>
            <person name="Young S."/>
            <person name="Jaffe D."/>
            <person name="Berlin A."/>
            <person name="Alvarez P."/>
            <person name="Butler J."/>
            <person name="Gnerre S."/>
            <person name="Grabherr M."/>
            <person name="Mauceli E."/>
            <person name="Brockman W."/>
            <person name="Kodira C."/>
            <person name="Alvarado L."/>
            <person name="Zeng Q."/>
            <person name="Crawford M."/>
            <person name="Antoine C."/>
            <person name="Devon K."/>
            <person name="Galgiani J."/>
            <person name="Orsborn K."/>
            <person name="Lewis M.L."/>
            <person name="Nusbaum C."/>
            <person name="Galagan J."/>
            <person name="Birren B."/>
        </authorList>
    </citation>
    <scope>NUCLEOTIDE SEQUENCE [LARGE SCALE GENOMIC DNA]</scope>
    <source>
        <strain evidence="9 10">RMSCC 3488</strain>
    </source>
</reference>
<evidence type="ECO:0000256" key="3">
    <source>
        <dbReference type="ARBA" id="ARBA00012180"/>
    </source>
</evidence>
<reference evidence="10" key="2">
    <citation type="journal article" date="2009" name="Genome Res.">
        <title>Comparative genomic analyses of the human fungal pathogens Coccidioides and their relatives.</title>
        <authorList>
            <person name="Sharpton T.J."/>
            <person name="Stajich J.E."/>
            <person name="Rounsley S.D."/>
            <person name="Gardner M.J."/>
            <person name="Wortman J.R."/>
            <person name="Jordar V.S."/>
            <person name="Maiti R."/>
            <person name="Kodira C.D."/>
            <person name="Neafsey D.E."/>
            <person name="Zeng Q."/>
            <person name="Hung C.-Y."/>
            <person name="McMahan C."/>
            <person name="Muszewska A."/>
            <person name="Grynberg M."/>
            <person name="Mandel M.A."/>
            <person name="Kellner E.M."/>
            <person name="Barker B.M."/>
            <person name="Galgiani J.N."/>
            <person name="Orbach M.J."/>
            <person name="Kirkland T.N."/>
            <person name="Cole G.T."/>
            <person name="Henn M.R."/>
            <person name="Birren B.W."/>
            <person name="Taylor J.W."/>
        </authorList>
    </citation>
    <scope>NUCLEOTIDE SEQUENCE [LARGE SCALE GENOMIC DNA]</scope>
    <source>
        <strain evidence="10">RMSCC 3488</strain>
    </source>
</reference>
<dbReference type="SUPFAM" id="SSF53098">
    <property type="entry name" value="Ribonuclease H-like"/>
    <property type="match status" value="1"/>
</dbReference>
<reference evidence="10" key="3">
    <citation type="journal article" date="2010" name="Genome Res.">
        <title>Population genomic sequencing of Coccidioides fungi reveals recent hybridization and transposon control.</title>
        <authorList>
            <person name="Neafsey D.E."/>
            <person name="Barker B.M."/>
            <person name="Sharpton T.J."/>
            <person name="Stajich J.E."/>
            <person name="Park D.J."/>
            <person name="Whiston E."/>
            <person name="Hung C.-Y."/>
            <person name="McMahan C."/>
            <person name="White J."/>
            <person name="Sykes S."/>
            <person name="Heiman D."/>
            <person name="Young S."/>
            <person name="Zeng Q."/>
            <person name="Abouelleil A."/>
            <person name="Aftuck L."/>
            <person name="Bessette D."/>
            <person name="Brown A."/>
            <person name="FitzGerald M."/>
            <person name="Lui A."/>
            <person name="Macdonald J.P."/>
            <person name="Priest M."/>
            <person name="Orbach M.J."/>
            <person name="Galgiani J.N."/>
            <person name="Kirkland T.N."/>
            <person name="Cole G.T."/>
            <person name="Birren B.W."/>
            <person name="Henn M.R."/>
            <person name="Taylor J.W."/>
            <person name="Rounsley S.D."/>
        </authorList>
    </citation>
    <scope>NUCLEOTIDE SEQUENCE [LARGE SCALE GENOMIC DNA]</scope>
    <source>
        <strain evidence="10">RMSCC 3488</strain>
    </source>
</reference>
<evidence type="ECO:0000313" key="9">
    <source>
        <dbReference type="EMBL" id="KMM67042.1"/>
    </source>
</evidence>
<name>A0A0J6I6J0_COCPO</name>
<dbReference type="EMBL" id="DS268110">
    <property type="protein sequence ID" value="KMM67042.1"/>
    <property type="molecule type" value="Genomic_DNA"/>
</dbReference>
<dbReference type="Pfam" id="PF00075">
    <property type="entry name" value="RNase_H"/>
    <property type="match status" value="1"/>
</dbReference>
<dbReference type="InterPro" id="IPR012337">
    <property type="entry name" value="RNaseH-like_sf"/>
</dbReference>
<keyword evidence="4" id="KW-0540">Nuclease</keyword>
<protein>
    <recommendedName>
        <fullName evidence="3">ribonuclease H</fullName>
        <ecNumber evidence="3">3.1.26.4</ecNumber>
    </recommendedName>
</protein>
<keyword evidence="5" id="KW-0479">Metal-binding</keyword>
<dbReference type="PROSITE" id="PS50879">
    <property type="entry name" value="RNASE_H_1"/>
    <property type="match status" value="1"/>
</dbReference>
<feature type="domain" description="RNase H type-1" evidence="8">
    <location>
        <begin position="1"/>
        <end position="110"/>
    </location>
</feature>
<evidence type="ECO:0000256" key="7">
    <source>
        <dbReference type="ARBA" id="ARBA00022801"/>
    </source>
</evidence>
<dbReference type="InterPro" id="IPR050092">
    <property type="entry name" value="RNase_H"/>
</dbReference>
<dbReference type="EC" id="3.1.26.4" evidence="3"/>
<evidence type="ECO:0000256" key="4">
    <source>
        <dbReference type="ARBA" id="ARBA00022722"/>
    </source>
</evidence>
<evidence type="ECO:0000256" key="5">
    <source>
        <dbReference type="ARBA" id="ARBA00022723"/>
    </source>
</evidence>
<dbReference type="InterPro" id="IPR002156">
    <property type="entry name" value="RNaseH_domain"/>
</dbReference>
<organism evidence="9 10">
    <name type="scientific">Coccidioides posadasii RMSCC 3488</name>
    <dbReference type="NCBI Taxonomy" id="454284"/>
    <lineage>
        <taxon>Eukaryota</taxon>
        <taxon>Fungi</taxon>
        <taxon>Dikarya</taxon>
        <taxon>Ascomycota</taxon>
        <taxon>Pezizomycotina</taxon>
        <taxon>Eurotiomycetes</taxon>
        <taxon>Eurotiomycetidae</taxon>
        <taxon>Onygenales</taxon>
        <taxon>Onygenaceae</taxon>
        <taxon>Coccidioides</taxon>
    </lineage>
</organism>
<dbReference type="PANTHER" id="PTHR10642">
    <property type="entry name" value="RIBONUCLEASE H1"/>
    <property type="match status" value="1"/>
</dbReference>
<dbReference type="AlphaFoldDB" id="A0A0J6I6J0"/>
<sequence length="110" mass="12580">MVYRMMIYVDGACRRNGSDNAIGAAAAVHKSRHGTRPHCWARRLEAYESPTNQQAELIAVILGLEMALDKHQQLRSNPVLDITIHSDSRYAVDCMNIWVEKWIQKKLDQC</sequence>
<dbReference type="GO" id="GO:0046872">
    <property type="term" value="F:metal ion binding"/>
    <property type="evidence" value="ECO:0007669"/>
    <property type="project" value="UniProtKB-KW"/>
</dbReference>
<dbReference type="VEuPathDB" id="FungiDB:CPAG_03378"/>
<dbReference type="Proteomes" id="UP000054567">
    <property type="component" value="Unassembled WGS sequence"/>
</dbReference>
<evidence type="ECO:0000256" key="2">
    <source>
        <dbReference type="ARBA" id="ARBA00005300"/>
    </source>
</evidence>
<dbReference type="Gene3D" id="3.30.420.10">
    <property type="entry name" value="Ribonuclease H-like superfamily/Ribonuclease H"/>
    <property type="match status" value="1"/>
</dbReference>
<evidence type="ECO:0000256" key="6">
    <source>
        <dbReference type="ARBA" id="ARBA00022759"/>
    </source>
</evidence>